<feature type="transmembrane region" description="Helical" evidence="8">
    <location>
        <begin position="294"/>
        <end position="317"/>
    </location>
</feature>
<feature type="binding site" description="axial binding residue" evidence="7">
    <location>
        <position position="442"/>
    </location>
    <ligand>
        <name>heme</name>
        <dbReference type="ChEBI" id="CHEBI:30413"/>
    </ligand>
    <ligandPart>
        <name>Fe</name>
        <dbReference type="ChEBI" id="CHEBI:18248"/>
    </ligandPart>
</feature>
<comment type="similarity">
    <text evidence="2">Belongs to the cytochrome P450 family.</text>
</comment>
<evidence type="ECO:0000256" key="4">
    <source>
        <dbReference type="ARBA" id="ARBA00022723"/>
    </source>
</evidence>
<organism evidence="9 10">
    <name type="scientific">Fusarium flagelliforme</name>
    <dbReference type="NCBI Taxonomy" id="2675880"/>
    <lineage>
        <taxon>Eukaryota</taxon>
        <taxon>Fungi</taxon>
        <taxon>Dikarya</taxon>
        <taxon>Ascomycota</taxon>
        <taxon>Pezizomycotina</taxon>
        <taxon>Sordariomycetes</taxon>
        <taxon>Hypocreomycetidae</taxon>
        <taxon>Hypocreales</taxon>
        <taxon>Nectriaceae</taxon>
        <taxon>Fusarium</taxon>
        <taxon>Fusarium incarnatum-equiseti species complex</taxon>
    </lineage>
</organism>
<dbReference type="PANTHER" id="PTHR24304">
    <property type="entry name" value="CYTOCHROME P450 FAMILY 7"/>
    <property type="match status" value="1"/>
</dbReference>
<dbReference type="InterPro" id="IPR002403">
    <property type="entry name" value="Cyt_P450_E_grp-IV"/>
</dbReference>
<dbReference type="GO" id="GO:0005506">
    <property type="term" value="F:iron ion binding"/>
    <property type="evidence" value="ECO:0007669"/>
    <property type="project" value="InterPro"/>
</dbReference>
<keyword evidence="10" id="KW-1185">Reference proteome</keyword>
<reference evidence="9 10" key="1">
    <citation type="journal article" date="2018" name="PLoS Pathog.">
        <title>Evolution of structural diversity of trichothecenes, a family of toxins produced by plant pathogenic and entomopathogenic fungi.</title>
        <authorList>
            <person name="Proctor R.H."/>
            <person name="McCormick S.P."/>
            <person name="Kim H.S."/>
            <person name="Cardoza R.E."/>
            <person name="Stanley A.M."/>
            <person name="Lindo L."/>
            <person name="Kelly A."/>
            <person name="Brown D.W."/>
            <person name="Lee T."/>
            <person name="Vaughan M.M."/>
            <person name="Alexander N.J."/>
            <person name="Busman M."/>
            <person name="Gutierrez S."/>
        </authorList>
    </citation>
    <scope>NUCLEOTIDE SEQUENCE [LARGE SCALE GENOMIC DNA]</scope>
    <source>
        <strain evidence="9 10">NRRL 13405</strain>
    </source>
</reference>
<evidence type="ECO:0000313" key="10">
    <source>
        <dbReference type="Proteomes" id="UP000265631"/>
    </source>
</evidence>
<name>A0A395N272_9HYPO</name>
<dbReference type="CDD" id="cd11040">
    <property type="entry name" value="CYP7_CYP8-like"/>
    <property type="match status" value="1"/>
</dbReference>
<keyword evidence="8" id="KW-0472">Membrane</keyword>
<evidence type="ECO:0000256" key="5">
    <source>
        <dbReference type="ARBA" id="ARBA00023004"/>
    </source>
</evidence>
<keyword evidence="6" id="KW-0503">Monooxygenase</keyword>
<dbReference type="PRINTS" id="PR00465">
    <property type="entry name" value="EP450IV"/>
</dbReference>
<dbReference type="Gene3D" id="1.10.630.10">
    <property type="entry name" value="Cytochrome P450"/>
    <property type="match status" value="1"/>
</dbReference>
<keyword evidence="3 7" id="KW-0349">Heme</keyword>
<dbReference type="GO" id="GO:0016705">
    <property type="term" value="F:oxidoreductase activity, acting on paired donors, with incorporation or reduction of molecular oxygen"/>
    <property type="evidence" value="ECO:0007669"/>
    <property type="project" value="InterPro"/>
</dbReference>
<evidence type="ECO:0000256" key="8">
    <source>
        <dbReference type="SAM" id="Phobius"/>
    </source>
</evidence>
<dbReference type="PANTHER" id="PTHR24304:SF2">
    <property type="entry name" value="24-HYDROXYCHOLESTEROL 7-ALPHA-HYDROXYLASE"/>
    <property type="match status" value="1"/>
</dbReference>
<keyword evidence="4 7" id="KW-0479">Metal-binding</keyword>
<keyword evidence="6" id="KW-0560">Oxidoreductase</keyword>
<comment type="cofactor">
    <cofactor evidence="1 7">
        <name>heme</name>
        <dbReference type="ChEBI" id="CHEBI:30413"/>
    </cofactor>
</comment>
<evidence type="ECO:0000256" key="3">
    <source>
        <dbReference type="ARBA" id="ARBA00022617"/>
    </source>
</evidence>
<accession>A0A395N272</accession>
<proteinExistence type="inferred from homology"/>
<protein>
    <submittedName>
        <fullName evidence="9">Cytochrome p450 protein</fullName>
    </submittedName>
</protein>
<dbReference type="Pfam" id="PF00067">
    <property type="entry name" value="p450"/>
    <property type="match status" value="1"/>
</dbReference>
<evidence type="ECO:0000256" key="7">
    <source>
        <dbReference type="PIRSR" id="PIRSR602403-1"/>
    </source>
</evidence>
<dbReference type="OrthoDB" id="5022278at2759"/>
<keyword evidence="8" id="KW-1133">Transmembrane helix</keyword>
<comment type="caution">
    <text evidence="9">The sequence shown here is derived from an EMBL/GenBank/DDBJ whole genome shotgun (WGS) entry which is preliminary data.</text>
</comment>
<dbReference type="GO" id="GO:0020037">
    <property type="term" value="F:heme binding"/>
    <property type="evidence" value="ECO:0007669"/>
    <property type="project" value="InterPro"/>
</dbReference>
<dbReference type="AlphaFoldDB" id="A0A395N272"/>
<dbReference type="InterPro" id="IPR001128">
    <property type="entry name" value="Cyt_P450"/>
</dbReference>
<evidence type="ECO:0000313" key="9">
    <source>
        <dbReference type="EMBL" id="RFN54218.1"/>
    </source>
</evidence>
<keyword evidence="5 7" id="KW-0408">Iron</keyword>
<gene>
    <name evidence="9" type="ORF">FIE12Z_1344</name>
</gene>
<sequence length="504" mass="57216">MADLNEQDATSRYSTFYPIFVCCVSLYFAWQYLLRTGALWNSKSEPPILPYWVPAIGHSLSFLRDTHGTILTGRKYFKNQPFSILLGGRRTYVVPDHRHMAEVWKRTKEIVYEPFIDHLMVCIGVPQASRDIVWNTKPNETSTSITTYVLDLVREEVGPGPAGQAFFDRLMQGLDDVLQDGSPLTTGKQVEHSLLKFTNDLVMTASTNTFFGKVLMQKFHDILDTFATFEHHAWEIIFPLPNFLVTTGRKAKDAVIDDLARYFDLPQDERRDVAAFVSQGEDVMRENGIGSRDIAALLFKMFWGINGMPSILAFWLLARVVYTPSLLEELRVEVAPAFKEGIYSRPDMEYLKTCPKLNATFYETLRVHGGAAGFRRVVSDTTVAGYTFKTGNDVIMAYRQLHIDKEIWGPDAENFDINRFIDNPKLATGRTFKPFGGGLALCYGRFLVRQTALCFLATIVTRYDMEVVGDCPFPEMDEKVPQVGVVLPMMDQIPKIRIREVTVG</sequence>
<keyword evidence="8" id="KW-0812">Transmembrane</keyword>
<dbReference type="InterPro" id="IPR050529">
    <property type="entry name" value="CYP450_sterol_14alpha_dmase"/>
</dbReference>
<dbReference type="Proteomes" id="UP000265631">
    <property type="component" value="Unassembled WGS sequence"/>
</dbReference>
<dbReference type="STRING" id="2594813.A0A395N272"/>
<dbReference type="GO" id="GO:0008395">
    <property type="term" value="F:steroid hydroxylase activity"/>
    <property type="evidence" value="ECO:0007669"/>
    <property type="project" value="TreeGrafter"/>
</dbReference>
<evidence type="ECO:0000256" key="1">
    <source>
        <dbReference type="ARBA" id="ARBA00001971"/>
    </source>
</evidence>
<dbReference type="EMBL" id="PXXK01000028">
    <property type="protein sequence ID" value="RFN54218.1"/>
    <property type="molecule type" value="Genomic_DNA"/>
</dbReference>
<feature type="transmembrane region" description="Helical" evidence="8">
    <location>
        <begin position="15"/>
        <end position="34"/>
    </location>
</feature>
<evidence type="ECO:0000256" key="6">
    <source>
        <dbReference type="ARBA" id="ARBA00023033"/>
    </source>
</evidence>
<evidence type="ECO:0000256" key="2">
    <source>
        <dbReference type="ARBA" id="ARBA00010617"/>
    </source>
</evidence>
<dbReference type="InterPro" id="IPR036396">
    <property type="entry name" value="Cyt_P450_sf"/>
</dbReference>
<dbReference type="SUPFAM" id="SSF48264">
    <property type="entry name" value="Cytochrome P450"/>
    <property type="match status" value="1"/>
</dbReference>